<evidence type="ECO:0000313" key="2">
    <source>
        <dbReference type="Proteomes" id="UP001431010"/>
    </source>
</evidence>
<dbReference type="Pfam" id="PF07310">
    <property type="entry name" value="PAS_5"/>
    <property type="match status" value="1"/>
</dbReference>
<protein>
    <submittedName>
        <fullName evidence="1">PAS domain-containing protein</fullName>
    </submittedName>
</protein>
<dbReference type="InterPro" id="IPR009922">
    <property type="entry name" value="DUF1457"/>
</dbReference>
<dbReference type="PIRSF" id="PIRSF031878">
    <property type="entry name" value="UCP031878"/>
    <property type="match status" value="1"/>
</dbReference>
<organism evidence="1 2">
    <name type="scientific">Bradyrhizobium ontarionense</name>
    <dbReference type="NCBI Taxonomy" id="2898149"/>
    <lineage>
        <taxon>Bacteria</taxon>
        <taxon>Pseudomonadati</taxon>
        <taxon>Pseudomonadota</taxon>
        <taxon>Alphaproteobacteria</taxon>
        <taxon>Hyphomicrobiales</taxon>
        <taxon>Nitrobacteraceae</taxon>
        <taxon>Bradyrhizobium</taxon>
    </lineage>
</organism>
<proteinExistence type="predicted"/>
<dbReference type="Proteomes" id="UP001431010">
    <property type="component" value="Chromosome"/>
</dbReference>
<evidence type="ECO:0000313" key="1">
    <source>
        <dbReference type="EMBL" id="UFZ06565.1"/>
    </source>
</evidence>
<accession>A0ABY3RGH0</accession>
<keyword evidence="2" id="KW-1185">Reference proteome</keyword>
<dbReference type="EMBL" id="CP088156">
    <property type="protein sequence ID" value="UFZ06565.1"/>
    <property type="molecule type" value="Genomic_DNA"/>
</dbReference>
<gene>
    <name evidence="1" type="ORF">LQG66_09820</name>
</gene>
<reference evidence="1" key="1">
    <citation type="journal article" date="2024" name="Antonie Van Leeuwenhoek">
        <title>Bradyrhizobium ontarionense sp. nov., a novel bacterial symbiont isolated from Aeschynomene indica (Indian jointvetch), harbours photosynthesis, nitrogen fixation and nitrous oxide (N2O) reductase genes.</title>
        <authorList>
            <person name="Bromfield E.S.P."/>
            <person name="Cloutier S."/>
        </authorList>
    </citation>
    <scope>NUCLEOTIDE SEQUENCE</scope>
    <source>
        <strain evidence="1">A19</strain>
    </source>
</reference>
<name>A0ABY3RGH0_9BRAD</name>
<dbReference type="RefSeq" id="WP_231325935.1">
    <property type="nucleotide sequence ID" value="NZ_CP088156.1"/>
</dbReference>
<sequence>MKHPSNREFFAYWNDRRGHAKAPERSDIEPSAVRELLGDIFVLSCDADSGFPFRMAGTRLCALLGGDVKDKSFPAHFAAASRREIEEITTVVCEETLPAIAGVKALAPDGVMAHFELLLLPFAMRAHEPISLTGLLAPFEAPRGALGPLEMVSWRYIHPPAERMVPRALRKLAIARGLMVYEGLR</sequence>